<name>A0ABY4T340_9GAMM</name>
<evidence type="ECO:0000313" key="5">
    <source>
        <dbReference type="Proteomes" id="UP001056681"/>
    </source>
</evidence>
<evidence type="ECO:0000256" key="2">
    <source>
        <dbReference type="SAM" id="SignalP"/>
    </source>
</evidence>
<dbReference type="InterPro" id="IPR046673">
    <property type="entry name" value="ToxA_N"/>
</dbReference>
<keyword evidence="2" id="KW-0732">Signal</keyword>
<reference evidence="4" key="1">
    <citation type="submission" date="2020-10" db="EMBL/GenBank/DDBJ databases">
        <title>Whole-genome sequence of Luteibacter sp. EIF3.</title>
        <authorList>
            <person name="Friedrich I."/>
            <person name="Hertel R."/>
            <person name="Daniel R."/>
        </authorList>
    </citation>
    <scope>NUCLEOTIDE SEQUENCE</scope>
    <source>
        <strain evidence="4">EIF3</strain>
    </source>
</reference>
<feature type="compositionally biased region" description="Polar residues" evidence="1">
    <location>
        <begin position="39"/>
        <end position="49"/>
    </location>
</feature>
<accession>A0ABY4T340</accession>
<organism evidence="4 5">
    <name type="scientific">Luteibacter flocculans</name>
    <dbReference type="NCBI Taxonomy" id="2780091"/>
    <lineage>
        <taxon>Bacteria</taxon>
        <taxon>Pseudomonadati</taxon>
        <taxon>Pseudomonadota</taxon>
        <taxon>Gammaproteobacteria</taxon>
        <taxon>Lysobacterales</taxon>
        <taxon>Rhodanobacteraceae</taxon>
        <taxon>Luteibacter</taxon>
    </lineage>
</organism>
<feature type="signal peptide" evidence="2">
    <location>
        <begin position="1"/>
        <end position="28"/>
    </location>
</feature>
<dbReference type="EMBL" id="CP063231">
    <property type="protein sequence ID" value="URL59324.1"/>
    <property type="molecule type" value="Genomic_DNA"/>
</dbReference>
<evidence type="ECO:0000313" key="4">
    <source>
        <dbReference type="EMBL" id="URL59324.1"/>
    </source>
</evidence>
<evidence type="ECO:0000256" key="1">
    <source>
        <dbReference type="SAM" id="MobiDB-lite"/>
    </source>
</evidence>
<gene>
    <name evidence="4" type="ORF">IM816_04215</name>
</gene>
<feature type="chain" id="PRO_5047469146" description="Dermonecrotic toxin N-terminal domain-containing protein" evidence="2">
    <location>
        <begin position="29"/>
        <end position="1424"/>
    </location>
</feature>
<evidence type="ECO:0000259" key="3">
    <source>
        <dbReference type="Pfam" id="PF20178"/>
    </source>
</evidence>
<dbReference type="RefSeq" id="WP_250339898.1">
    <property type="nucleotide sequence ID" value="NZ_CP063231.1"/>
</dbReference>
<sequence>MTYLPSKRRAHLLVLVAALVPATSVASASDPALRRDAAQTANASDMSATRQLPAWPRSLPFATADDERTFHEIARQASRFPIPNPRRVAKDIIKERWNIDGDAYVVAHFATADQRARETPDNVMSLIDALINAFPDHDRHGWFAELSDTVGGLNGGGAASPGIVATVVHLVHGKNAADVFSTLGKLLWSRTGPGYIYNTFFAKGNVIETVREDRRPLDEAFGIYKVGGFDAGHASPILLSQLVESFAAPGTFSELPYVSRLKAKLDAYWARTRADWPLLARYEFVMQARHARDTGLLTEAQYGAVMQAAASQVPLNGPVTLEQLRKSSPSAGRARRFDINGYAASDLIRFFAPDKSEIMYMPGETPRFVVVRDEAALRQWTLTQAKDPAKATRLLAHFGEWESQDSLFWTGVKHGLEDLATGRWQADGGTVDHAETAISGDVFEAMRMQAEERLSEDAKLQASTAWDAWRTRINRTATLVAPLGYVPILAIPVQIATGLAGVGTGIEQAIDGRTEAERAGGVEQVVSTVVTNVPLGAVFGHEMRTGKDDTASNEARPSFVRPQRVHGKIGYPLGPTRPPSWRAERVNRVFARDDGSTGFWAADEVRRHTRRAVPRYSMHLGDGTFAHNHQIYVPLRVSSTARYAQLVHAGRGYRMALADGSPGPLIERGYDGFWRLADVADNYLPGSVLAHRVANMFTTDPRVLTRAAEVLEQFGVSESGPLVTGIGANADIADPLIRLSVGHGFIETLSARLRDPTARTWTLSELRIVAPILAEQTRRALAVFRGDHSLAFAVLPDGNEVAQEDVPDTALLVERRGDAYVVLGPRLPDSGFRYASLFEAVERQRPQFGVPVQMGDGAQREHAFRTMLADRIDATSNRVQLERMHRSWIGSLPMPHQQIVLLMRISRLRYALAHEPASLTPEEIRQIDEVRDLLPDTLPPGVMDSRLLAAGVLSRIAERQSALLPPALEYLTVQDPAVLARMGSQADDDLGMQGRYYARLRHLDGRTQLVEISPDARAVGYEVLAQGDGTHRSTGRYVVERDGVWRPETSLAEGLAVMDPGEFIATSLALTDVLPADISRDLPNVMTIADAIPQPLLRFFSRSLSGAEIAPDGGVVLTVRHPTSGTALRYATHVDRNGRPIPAAPALIPVTNHLPPLSDVHLNPRVPMAMDLQLSSRRPLDVDTYAELFRTGQPISAFIDMGFADLHVSALMTTRRLRGMLREDAHVAFVGSAEDHVFTLIMPADEGALRMAGPEQALGRRLDDLPAGTIIVDPMYGMVASADRYATLVREVAQRWDASGRQMMRVEPDGHESSESPVAFTERMLAAPVRVNLWNPEHDPISERRYVDYALRRHARGLTVRHPGRDWLATREARRDYMDYFRPTTTTIPFADDAPAGDPSTIGLRDLAEAAIAAGLSPVHGPGT</sequence>
<keyword evidence="5" id="KW-1185">Reference proteome</keyword>
<dbReference type="Proteomes" id="UP001056681">
    <property type="component" value="Chromosome"/>
</dbReference>
<feature type="region of interest" description="Disordered" evidence="1">
    <location>
        <begin position="30"/>
        <end position="49"/>
    </location>
</feature>
<feature type="domain" description="Dermonecrotic toxin N-terminal" evidence="3">
    <location>
        <begin position="252"/>
        <end position="398"/>
    </location>
</feature>
<protein>
    <recommendedName>
        <fullName evidence="3">Dermonecrotic toxin N-terminal domain-containing protein</fullName>
    </recommendedName>
</protein>
<dbReference type="Pfam" id="PF20178">
    <property type="entry name" value="ToxA_N"/>
    <property type="match status" value="1"/>
</dbReference>
<proteinExistence type="predicted"/>